<dbReference type="InterPro" id="IPR023214">
    <property type="entry name" value="HAD_sf"/>
</dbReference>
<dbReference type="NCBIfam" id="TIGR01484">
    <property type="entry name" value="HAD-SF-IIB"/>
    <property type="match status" value="1"/>
</dbReference>
<dbReference type="SFLD" id="SFLDS00003">
    <property type="entry name" value="Haloacid_Dehalogenase"/>
    <property type="match status" value="1"/>
</dbReference>
<evidence type="ECO:0000313" key="2">
    <source>
        <dbReference type="Proteomes" id="UP000198304"/>
    </source>
</evidence>
<dbReference type="InterPro" id="IPR006379">
    <property type="entry name" value="HAD-SF_hydro_IIB"/>
</dbReference>
<reference evidence="1 2" key="1">
    <citation type="submission" date="2017-06" db="EMBL/GenBank/DDBJ databases">
        <authorList>
            <person name="Kim H.J."/>
            <person name="Triplett B.A."/>
        </authorList>
    </citation>
    <scope>NUCLEOTIDE SEQUENCE [LARGE SCALE GENOMIC DNA]</scope>
    <source>
        <strain evidence="1 2">SCA</strain>
    </source>
</reference>
<dbReference type="Gene3D" id="3.40.50.1000">
    <property type="entry name" value="HAD superfamily/HAD-like"/>
    <property type="match status" value="1"/>
</dbReference>
<dbReference type="NCBIfam" id="TIGR00099">
    <property type="entry name" value="Cof-subfamily"/>
    <property type="match status" value="1"/>
</dbReference>
<dbReference type="SUPFAM" id="SSF56784">
    <property type="entry name" value="HAD-like"/>
    <property type="match status" value="1"/>
</dbReference>
<dbReference type="AlphaFoldDB" id="A0A239LAR0"/>
<dbReference type="Gene3D" id="3.30.1240.10">
    <property type="match status" value="1"/>
</dbReference>
<gene>
    <name evidence="1" type="ORF">SAMN05446037_10682</name>
</gene>
<dbReference type="InterPro" id="IPR036412">
    <property type="entry name" value="HAD-like_sf"/>
</dbReference>
<dbReference type="PANTHER" id="PTHR10000">
    <property type="entry name" value="PHOSPHOSERINE PHOSPHATASE"/>
    <property type="match status" value="1"/>
</dbReference>
<name>A0A239LAR0_9FIRM</name>
<dbReference type="GO" id="GO:0005829">
    <property type="term" value="C:cytosol"/>
    <property type="evidence" value="ECO:0007669"/>
    <property type="project" value="TreeGrafter"/>
</dbReference>
<accession>A0A239LAR0</accession>
<dbReference type="CDD" id="cd07516">
    <property type="entry name" value="HAD_Pase"/>
    <property type="match status" value="1"/>
</dbReference>
<evidence type="ECO:0000313" key="1">
    <source>
        <dbReference type="EMBL" id="SNT26998.1"/>
    </source>
</evidence>
<dbReference type="PANTHER" id="PTHR10000:SF8">
    <property type="entry name" value="HAD SUPERFAMILY HYDROLASE-LIKE, TYPE 3"/>
    <property type="match status" value="1"/>
</dbReference>
<dbReference type="OrthoDB" id="9781413at2"/>
<proteinExistence type="predicted"/>
<dbReference type="PROSITE" id="PS01228">
    <property type="entry name" value="COF_1"/>
    <property type="match status" value="1"/>
</dbReference>
<dbReference type="GO" id="GO:0016791">
    <property type="term" value="F:phosphatase activity"/>
    <property type="evidence" value="ECO:0007669"/>
    <property type="project" value="TreeGrafter"/>
</dbReference>
<dbReference type="RefSeq" id="WP_089285608.1">
    <property type="nucleotide sequence ID" value="NZ_FZOJ01000068.1"/>
</dbReference>
<dbReference type="SFLD" id="SFLDG01140">
    <property type="entry name" value="C2.B:_Phosphomannomutase_and_P"/>
    <property type="match status" value="1"/>
</dbReference>
<evidence type="ECO:0008006" key="3">
    <source>
        <dbReference type="Google" id="ProtNLM"/>
    </source>
</evidence>
<dbReference type="Pfam" id="PF08282">
    <property type="entry name" value="Hydrolase_3"/>
    <property type="match status" value="1"/>
</dbReference>
<dbReference type="GO" id="GO:0000287">
    <property type="term" value="F:magnesium ion binding"/>
    <property type="evidence" value="ECO:0007669"/>
    <property type="project" value="TreeGrafter"/>
</dbReference>
<protein>
    <recommendedName>
        <fullName evidence="3">Cof subfamily of IIB subfamily of haloacid dehalogenase superfamily/HAD-superfamily hydrolase, subfamily IIB</fullName>
    </recommendedName>
</protein>
<organism evidence="1 2">
    <name type="scientific">Anaerovirgula multivorans</name>
    <dbReference type="NCBI Taxonomy" id="312168"/>
    <lineage>
        <taxon>Bacteria</taxon>
        <taxon>Bacillati</taxon>
        <taxon>Bacillota</taxon>
        <taxon>Clostridia</taxon>
        <taxon>Peptostreptococcales</taxon>
        <taxon>Natronincolaceae</taxon>
        <taxon>Anaerovirgula</taxon>
    </lineage>
</organism>
<dbReference type="EMBL" id="FZOJ01000068">
    <property type="protein sequence ID" value="SNT26998.1"/>
    <property type="molecule type" value="Genomic_DNA"/>
</dbReference>
<dbReference type="Proteomes" id="UP000198304">
    <property type="component" value="Unassembled WGS sequence"/>
</dbReference>
<keyword evidence="2" id="KW-1185">Reference proteome</keyword>
<sequence length="280" mass="31265">MEKSMIKTSIQKILLVSDLDGTLLNKNKKISEENERAIKEFMRMGGLFTIATGRMEDGVVPFLHQLGVNIPVVLYNGTKIYCPIKKEVLYEKKLTVKPETLEKIISIHGEDVAILLYQDSQIYTPDRNHLVLKHETLEGVKCKGLSERQVRDSFTKILVMAVTNERAKEVEKMIRQMDLACDMVYSEETYLEILAPEVSKGAALSVLKEMLEIEDYYTIAVGDQLNDVSLMKAADLGIAVGNAHGDLKKVADAVTVHHEEHAIAAIIKELDVLVKAEGIA</sequence>
<dbReference type="InterPro" id="IPR000150">
    <property type="entry name" value="Cof"/>
</dbReference>